<name>A0A0C2EJX0_9PEZI</name>
<dbReference type="EMBL" id="AWTV01000011">
    <property type="protein sequence ID" value="KIH86349.1"/>
    <property type="molecule type" value="Genomic_DNA"/>
</dbReference>
<dbReference type="InterPro" id="IPR020904">
    <property type="entry name" value="Sc_DH/Rdtase_CS"/>
</dbReference>
<dbReference type="Gene3D" id="3.40.50.720">
    <property type="entry name" value="NAD(P)-binding Rossmann-like Domain"/>
    <property type="match status" value="1"/>
</dbReference>
<keyword evidence="5" id="KW-1185">Reference proteome</keyword>
<accession>A0A0C2EJX0</accession>
<dbReference type="InterPro" id="IPR036291">
    <property type="entry name" value="NAD(P)-bd_dom_sf"/>
</dbReference>
<gene>
    <name evidence="4" type="ORF">SPBR_08658</name>
</gene>
<sequence>MSAPVKVALVTASSAGLGAACVKALAPHLRVVVNYYSRPEKAAEVIREATTIRPFYDLPADTPRFLALRADASDRAGIQQLVSEAVDRMGRLDVVVSNAGWTRVTDFMDLEDQLREEDWDRCYNANVKSHLWLLHAAKPFLEQADGGGSLVVVASLAGVRPSGSSVAYAVSKAAAIHLTKCLALVCGPKVRCNAVSPGLLMTEWGRRFSDAQIQQATDKTALRRLATIEDVADQVKTLALSQSMTGQNVVVDGGVAI</sequence>
<dbReference type="PROSITE" id="PS51257">
    <property type="entry name" value="PROKAR_LIPOPROTEIN"/>
    <property type="match status" value="1"/>
</dbReference>
<comment type="caution">
    <text evidence="4">The sequence shown here is derived from an EMBL/GenBank/DDBJ whole genome shotgun (WGS) entry which is preliminary data.</text>
</comment>
<dbReference type="PANTHER" id="PTHR43618">
    <property type="entry name" value="7-ALPHA-HYDROXYSTEROID DEHYDROGENASE"/>
    <property type="match status" value="1"/>
</dbReference>
<dbReference type="InterPro" id="IPR052178">
    <property type="entry name" value="Sec_Metab_Biosynth_SDR"/>
</dbReference>
<keyword evidence="3" id="KW-0560">Oxidoreductase</keyword>
<dbReference type="RefSeq" id="XP_040614359.1">
    <property type="nucleotide sequence ID" value="XM_040766896.1"/>
</dbReference>
<protein>
    <submittedName>
        <fullName evidence="4">Short-chain dehydrogenase</fullName>
    </submittedName>
</protein>
<dbReference type="PROSITE" id="PS00061">
    <property type="entry name" value="ADH_SHORT"/>
    <property type="match status" value="1"/>
</dbReference>
<dbReference type="Proteomes" id="UP000031575">
    <property type="component" value="Unassembled WGS sequence"/>
</dbReference>
<dbReference type="PRINTS" id="PR00081">
    <property type="entry name" value="GDHRDH"/>
</dbReference>
<dbReference type="SUPFAM" id="SSF51735">
    <property type="entry name" value="NAD(P)-binding Rossmann-fold domains"/>
    <property type="match status" value="1"/>
</dbReference>
<dbReference type="PRINTS" id="PR00080">
    <property type="entry name" value="SDRFAMILY"/>
</dbReference>
<dbReference type="GO" id="GO:0016491">
    <property type="term" value="F:oxidoreductase activity"/>
    <property type="evidence" value="ECO:0007669"/>
    <property type="project" value="UniProtKB-KW"/>
</dbReference>
<keyword evidence="2" id="KW-0521">NADP</keyword>
<dbReference type="GeneID" id="63681817"/>
<dbReference type="PANTHER" id="PTHR43618:SF13">
    <property type="entry name" value="CHAIN DEHYDROGENASE, PUTATIVE (AFU_ORTHOLOGUE AFUA_1G17650)-RELATED"/>
    <property type="match status" value="1"/>
</dbReference>
<evidence type="ECO:0000313" key="4">
    <source>
        <dbReference type="EMBL" id="KIH86349.1"/>
    </source>
</evidence>
<dbReference type="HOGENOM" id="CLU_010194_1_3_1"/>
<evidence type="ECO:0000256" key="3">
    <source>
        <dbReference type="ARBA" id="ARBA00023002"/>
    </source>
</evidence>
<organism evidence="4 5">
    <name type="scientific">Sporothrix brasiliensis 5110</name>
    <dbReference type="NCBI Taxonomy" id="1398154"/>
    <lineage>
        <taxon>Eukaryota</taxon>
        <taxon>Fungi</taxon>
        <taxon>Dikarya</taxon>
        <taxon>Ascomycota</taxon>
        <taxon>Pezizomycotina</taxon>
        <taxon>Sordariomycetes</taxon>
        <taxon>Sordariomycetidae</taxon>
        <taxon>Ophiostomatales</taxon>
        <taxon>Ophiostomataceae</taxon>
        <taxon>Sporothrix</taxon>
    </lineage>
</organism>
<dbReference type="Pfam" id="PF13561">
    <property type="entry name" value="adh_short_C2"/>
    <property type="match status" value="1"/>
</dbReference>
<reference evidence="4 5" key="1">
    <citation type="journal article" date="2014" name="BMC Genomics">
        <title>Comparative genomics of the major fungal agents of human and animal Sporotrichosis: Sporothrix schenckii and Sporothrix brasiliensis.</title>
        <authorList>
            <person name="Teixeira M.M."/>
            <person name="de Almeida L.G."/>
            <person name="Kubitschek-Barreira P."/>
            <person name="Alves F.L."/>
            <person name="Kioshima E.S."/>
            <person name="Abadio A.K."/>
            <person name="Fernandes L."/>
            <person name="Derengowski L.S."/>
            <person name="Ferreira K.S."/>
            <person name="Souza R.C."/>
            <person name="Ruiz J.C."/>
            <person name="de Andrade N.C."/>
            <person name="Paes H.C."/>
            <person name="Nicola A.M."/>
            <person name="Albuquerque P."/>
            <person name="Gerber A.L."/>
            <person name="Martins V.P."/>
            <person name="Peconick L.D."/>
            <person name="Neto A.V."/>
            <person name="Chaucanez C.B."/>
            <person name="Silva P.A."/>
            <person name="Cunha O.L."/>
            <person name="de Oliveira F.F."/>
            <person name="dos Santos T.C."/>
            <person name="Barros A.L."/>
            <person name="Soares M.A."/>
            <person name="de Oliveira L.M."/>
            <person name="Marini M.M."/>
            <person name="Villalobos-Duno H."/>
            <person name="Cunha M.M."/>
            <person name="de Hoog S."/>
            <person name="da Silveira J.F."/>
            <person name="Henrissat B."/>
            <person name="Nino-Vega G.A."/>
            <person name="Cisalpino P.S."/>
            <person name="Mora-Montes H.M."/>
            <person name="Almeida S.R."/>
            <person name="Stajich J.E."/>
            <person name="Lopes-Bezerra L.M."/>
            <person name="Vasconcelos A.T."/>
            <person name="Felipe M.S."/>
        </authorList>
    </citation>
    <scope>NUCLEOTIDE SEQUENCE [LARGE SCALE GENOMIC DNA]</scope>
    <source>
        <strain evidence="4 5">5110</strain>
    </source>
</reference>
<dbReference type="AlphaFoldDB" id="A0A0C2EJX0"/>
<evidence type="ECO:0000256" key="1">
    <source>
        <dbReference type="ARBA" id="ARBA00006484"/>
    </source>
</evidence>
<dbReference type="OrthoDB" id="37659at2759"/>
<comment type="similarity">
    <text evidence="1">Belongs to the short-chain dehydrogenases/reductases (SDR) family.</text>
</comment>
<dbReference type="InterPro" id="IPR002347">
    <property type="entry name" value="SDR_fam"/>
</dbReference>
<dbReference type="VEuPathDB" id="FungiDB:SPBR_08658"/>
<evidence type="ECO:0000313" key="5">
    <source>
        <dbReference type="Proteomes" id="UP000031575"/>
    </source>
</evidence>
<dbReference type="CDD" id="cd05233">
    <property type="entry name" value="SDR_c"/>
    <property type="match status" value="1"/>
</dbReference>
<proteinExistence type="inferred from homology"/>
<evidence type="ECO:0000256" key="2">
    <source>
        <dbReference type="ARBA" id="ARBA00022857"/>
    </source>
</evidence>